<keyword evidence="7" id="KW-0482">Metalloprotease</keyword>
<feature type="region of interest" description="Disordered" evidence="5">
    <location>
        <begin position="57"/>
        <end position="97"/>
    </location>
</feature>
<comment type="caution">
    <text evidence="7">The sequence shown here is derived from an EMBL/GenBank/DDBJ whole genome shotgun (WGS) entry which is preliminary data.</text>
</comment>
<protein>
    <submittedName>
        <fullName evidence="7">Matrixin family metalloprotease</fullName>
        <ecNumber evidence="7">3.4.24.-</ecNumber>
    </submittedName>
</protein>
<sequence length="257" mass="27373">MKFVKRLLWSVALIVAVIWGFQNRTTLVPEVRAAAGYTQSKLAAALSGQLGSKQMGTEADDATIGSSRTATQQVAPKTSRAQTTQSTTSGSTTTVTPTPIESIVEDVNLAKTYYYYFDSDLPSAGRQVFKDAIAQYNATGLVHLVAGTAAKGDNSIEFALYHKKMPKGETSIELGQGGPKIYSRVSLQGTSSHNQARASLNGDYTMAFSDAVAVHELGHALGLDHSTDLKSVMYPVSQGQSQLTASDLAGLKSIYLK</sequence>
<keyword evidence="2" id="KW-0479">Metal-binding</keyword>
<evidence type="ECO:0000256" key="4">
    <source>
        <dbReference type="ARBA" id="ARBA00022833"/>
    </source>
</evidence>
<feature type="domain" description="Peptidase metallopeptidase" evidence="6">
    <location>
        <begin position="102"/>
        <end position="257"/>
    </location>
</feature>
<name>A0ABW1SIT5_9LACO</name>
<dbReference type="InterPro" id="IPR001818">
    <property type="entry name" value="Pept_M10_metallopeptidase"/>
</dbReference>
<keyword evidence="3 7" id="KW-0378">Hydrolase</keyword>
<gene>
    <name evidence="7" type="ORF">ACFP1L_06125</name>
</gene>
<organism evidence="7 8">
    <name type="scientific">Lactiplantibacillus nangangensis</name>
    <dbReference type="NCBI Taxonomy" id="2559917"/>
    <lineage>
        <taxon>Bacteria</taxon>
        <taxon>Bacillati</taxon>
        <taxon>Bacillota</taxon>
        <taxon>Bacilli</taxon>
        <taxon>Lactobacillales</taxon>
        <taxon>Lactobacillaceae</taxon>
        <taxon>Lactiplantibacillus</taxon>
    </lineage>
</organism>
<evidence type="ECO:0000259" key="6">
    <source>
        <dbReference type="SMART" id="SM00235"/>
    </source>
</evidence>
<evidence type="ECO:0000256" key="3">
    <source>
        <dbReference type="ARBA" id="ARBA00022801"/>
    </source>
</evidence>
<dbReference type="Gene3D" id="3.40.390.10">
    <property type="entry name" value="Collagenase (Catalytic Domain)"/>
    <property type="match status" value="1"/>
</dbReference>
<accession>A0ABW1SIT5</accession>
<dbReference type="InterPro" id="IPR006026">
    <property type="entry name" value="Peptidase_Metallo"/>
</dbReference>
<feature type="compositionally biased region" description="Polar residues" evidence="5">
    <location>
        <begin position="64"/>
        <end position="76"/>
    </location>
</feature>
<evidence type="ECO:0000256" key="1">
    <source>
        <dbReference type="ARBA" id="ARBA00022670"/>
    </source>
</evidence>
<dbReference type="PANTHER" id="PTHR10201">
    <property type="entry name" value="MATRIX METALLOPROTEINASE"/>
    <property type="match status" value="1"/>
</dbReference>
<dbReference type="EMBL" id="JBHSSE010000014">
    <property type="protein sequence ID" value="MFC6201448.1"/>
    <property type="molecule type" value="Genomic_DNA"/>
</dbReference>
<feature type="compositionally biased region" description="Low complexity" evidence="5">
    <location>
        <begin position="78"/>
        <end position="97"/>
    </location>
</feature>
<proteinExistence type="predicted"/>
<keyword evidence="4" id="KW-0862">Zinc</keyword>
<evidence type="ECO:0000313" key="7">
    <source>
        <dbReference type="EMBL" id="MFC6201448.1"/>
    </source>
</evidence>
<keyword evidence="8" id="KW-1185">Reference proteome</keyword>
<dbReference type="InterPro" id="IPR024079">
    <property type="entry name" value="MetalloPept_cat_dom_sf"/>
</dbReference>
<evidence type="ECO:0000313" key="8">
    <source>
        <dbReference type="Proteomes" id="UP001596171"/>
    </source>
</evidence>
<dbReference type="RefSeq" id="WP_137617384.1">
    <property type="nucleotide sequence ID" value="NZ_BJDI01000028.1"/>
</dbReference>
<dbReference type="SUPFAM" id="SSF55486">
    <property type="entry name" value="Metalloproteases ('zincins'), catalytic domain"/>
    <property type="match status" value="1"/>
</dbReference>
<keyword evidence="1" id="KW-0645">Protease</keyword>
<dbReference type="EC" id="3.4.24.-" evidence="7"/>
<evidence type="ECO:0000256" key="2">
    <source>
        <dbReference type="ARBA" id="ARBA00022723"/>
    </source>
</evidence>
<dbReference type="Proteomes" id="UP001596171">
    <property type="component" value="Unassembled WGS sequence"/>
</dbReference>
<reference evidence="8" key="1">
    <citation type="journal article" date="2019" name="Int. J. Syst. Evol. Microbiol.">
        <title>The Global Catalogue of Microorganisms (GCM) 10K type strain sequencing project: providing services to taxonomists for standard genome sequencing and annotation.</title>
        <authorList>
            <consortium name="The Broad Institute Genomics Platform"/>
            <consortium name="The Broad Institute Genome Sequencing Center for Infectious Disease"/>
            <person name="Wu L."/>
            <person name="Ma J."/>
        </authorList>
    </citation>
    <scope>NUCLEOTIDE SEQUENCE [LARGE SCALE GENOMIC DNA]</scope>
    <source>
        <strain evidence="8">CCM 8930</strain>
    </source>
</reference>
<dbReference type="GO" id="GO:0008237">
    <property type="term" value="F:metallopeptidase activity"/>
    <property type="evidence" value="ECO:0007669"/>
    <property type="project" value="UniProtKB-KW"/>
</dbReference>
<dbReference type="SMART" id="SM00235">
    <property type="entry name" value="ZnMc"/>
    <property type="match status" value="1"/>
</dbReference>
<dbReference type="Pfam" id="PF00413">
    <property type="entry name" value="Peptidase_M10"/>
    <property type="match status" value="1"/>
</dbReference>
<evidence type="ECO:0000256" key="5">
    <source>
        <dbReference type="SAM" id="MobiDB-lite"/>
    </source>
</evidence>